<organism evidence="1 2">
    <name type="scientific">Thermococcus celer Vu 13 = JCM 8558</name>
    <dbReference type="NCBI Taxonomy" id="1293037"/>
    <lineage>
        <taxon>Archaea</taxon>
        <taxon>Methanobacteriati</taxon>
        <taxon>Methanobacteriota</taxon>
        <taxon>Thermococci</taxon>
        <taxon>Thermococcales</taxon>
        <taxon>Thermococcaceae</taxon>
        <taxon>Thermococcus</taxon>
    </lineage>
</organism>
<gene>
    <name evidence="1" type="ORF">A3L02_03405</name>
</gene>
<dbReference type="RefSeq" id="WP_088862636.1">
    <property type="nucleotide sequence ID" value="NZ_CP014854.1"/>
</dbReference>
<dbReference type="OrthoDB" id="96333at2157"/>
<dbReference type="GO" id="GO:0005975">
    <property type="term" value="P:carbohydrate metabolic process"/>
    <property type="evidence" value="ECO:0007669"/>
    <property type="project" value="InterPro"/>
</dbReference>
<reference evidence="1 2" key="1">
    <citation type="submission" date="2016-03" db="EMBL/GenBank/DDBJ databases">
        <title>Complete genome sequence of Thermococcus celer.</title>
        <authorList>
            <person name="Oger P.M."/>
        </authorList>
    </citation>
    <scope>NUCLEOTIDE SEQUENCE [LARGE SCALE GENOMIC DNA]</scope>
    <source>
        <strain evidence="1 2">Vu 13</strain>
    </source>
</reference>
<dbReference type="SUPFAM" id="SSF48208">
    <property type="entry name" value="Six-hairpin glycosidases"/>
    <property type="match status" value="1"/>
</dbReference>
<sequence length="1064" mass="124199">MKPGNFDEEGRFVMENYNSSRPFASFLPGIGGKKSIPMWVFYVNRAQCVTSFGISDKDHAIMEFNSAVKAYQSVRTLGFRTFIKLPSEGVFYEPFTLQESEKVIQRMYIGRNELEIEEINEELGLKINVLYYTIPNERISALVRRTTIKNISGLTRELEMLDGMPIVVPYGTNDFVLKNILTTIKAWMEVYNLENNMPFFKLKSSTEDVPKVEELTEGTFYITFVKKGGKSRLVRPIVDPEIVFGPDTSYLRPEEFIKKPLSDLTEAEQATFNKIPSAFTPLKIDLSPGEEVTIYSVIGFAPHISLLDEYSRKFADEEYLRRKYEEAQEVIEEIVEDIHTETSSRLFDEYSKQCYLDNVLRGGYPLIMESSKPLVYYIYLRRHGDQERDYNYFVLTPEYYSSGNGSYRDVNQNRREDVFFHPGVKEYDVKFFVSLIQADGYNPLLINGVRYRLKDSPEFLDRLVDKSEELREFLKEPFTPGKLIMFMEEKGINLKVSEEKFFEELLGHCEEEVIAEHGEGYWCDHWTYNLDLIESYLGVYPENKRKLFFEDHDYTYYDNYMVVLPRGKRYVVEKGRVRQYNSLAPDEEKRALIESRNEPKHLMRTKKGKGEIYRTNLATKLLNLALIKFATLDPEGIGIEMEAGKPGWYDALNGLPGLFGSSVGESVELVRLLNLLMGVFQEFPEETLRVPEEVWWLFREELRLVGEYLERGDPGRDHWLWNALSTLREEYRERTRLGFEGSEVEVRAGDLLDGLRTLREKLMGKLEEVIKENNGLMPMYFYYEPIEWEIGEDSEVRILRFRRKGMPLFLEGIVKQFRLFREDKGYLKELYKKVKESDLYDRKLKMYKLNSSLKDQPIEIGRAKAFPPGWLENESIWLHMEYKYMLELIKSGLFEEFYEDFRNVIVAFLDPQIYGRSPLENSSFIVSSAYPDEKLHGGGFVARLTGANAEFLSMWKIMFIGKGPFRLENGEIALVFSPTLPGWLFDEEGRVAFNLFGRVRVVYHNPSRRNTWEMPLEESTVVIDTGKEKITVEGNKIKGKYAEMVRSGDVRRIDVYFPGEEVEK</sequence>
<keyword evidence="2" id="KW-1185">Reference proteome</keyword>
<dbReference type="EMBL" id="CP014854">
    <property type="protein sequence ID" value="ASI98675.1"/>
    <property type="molecule type" value="Genomic_DNA"/>
</dbReference>
<dbReference type="KEGG" id="tce:A3L02_03405"/>
<accession>A0A218P187</accession>
<evidence type="ECO:0000313" key="1">
    <source>
        <dbReference type="EMBL" id="ASI98675.1"/>
    </source>
</evidence>
<name>A0A218P187_THECE</name>
<evidence type="ECO:0000313" key="2">
    <source>
        <dbReference type="Proteomes" id="UP000197156"/>
    </source>
</evidence>
<dbReference type="Proteomes" id="UP000197156">
    <property type="component" value="Chromosome"/>
</dbReference>
<dbReference type="GeneID" id="33323772"/>
<dbReference type="AlphaFoldDB" id="A0A218P187"/>
<protein>
    <submittedName>
        <fullName evidence="1">Cellobiose phosphorylase</fullName>
    </submittedName>
</protein>
<dbReference type="InterPro" id="IPR008928">
    <property type="entry name" value="6-hairpin_glycosidase_sf"/>
</dbReference>
<proteinExistence type="predicted"/>